<name>A0AA40XAQ4_PEDPE</name>
<reference evidence="1" key="1">
    <citation type="submission" date="2020-11" db="EMBL/GenBank/DDBJ databases">
        <title>Antibiotic susceptibility profiles of Pediococcus pentosaceus from various origins and their implications for the safety assessment of strains with food-technology applications.</title>
        <authorList>
            <person name="Shani N."/>
            <person name="Oberhaensli S."/>
            <person name="Arias E."/>
        </authorList>
    </citation>
    <scope>NUCLEOTIDE SEQUENCE</scope>
    <source>
        <strain evidence="1">FAM 19164</strain>
    </source>
</reference>
<sequence length="150" mass="17093">MLGSVVVPSAVALADTTNQTSVTVKNNNNSKSFDELYSNLSSEKKKEFQEIVQTQGLNHSQQYQILQDRETQSNEPTTRWKLSVLKKAVKYAAQLVGTKIKEKTLTEFVNYLTDFEDDMQTGLENGMVKYFHVNRTTAKWVAKTVMFVIF</sequence>
<gene>
    <name evidence="1" type="ORF">ITQ97_10305</name>
</gene>
<protein>
    <submittedName>
        <fullName evidence="1">Uncharacterized protein</fullName>
    </submittedName>
</protein>
<organism evidence="1 2">
    <name type="scientific">Pediococcus pentosaceus</name>
    <dbReference type="NCBI Taxonomy" id="1255"/>
    <lineage>
        <taxon>Bacteria</taxon>
        <taxon>Bacillati</taxon>
        <taxon>Bacillota</taxon>
        <taxon>Bacilli</taxon>
        <taxon>Lactobacillales</taxon>
        <taxon>Lactobacillaceae</taxon>
        <taxon>Pediococcus</taxon>
    </lineage>
</organism>
<evidence type="ECO:0000313" key="1">
    <source>
        <dbReference type="EMBL" id="MBF7128162.1"/>
    </source>
</evidence>
<evidence type="ECO:0000313" key="2">
    <source>
        <dbReference type="Proteomes" id="UP000743107"/>
    </source>
</evidence>
<dbReference type="EMBL" id="JADOFV010000013">
    <property type="protein sequence ID" value="MBF7128162.1"/>
    <property type="molecule type" value="Genomic_DNA"/>
</dbReference>
<dbReference type="Proteomes" id="UP000743107">
    <property type="component" value="Unassembled WGS sequence"/>
</dbReference>
<dbReference type="RefSeq" id="WP_076632569.1">
    <property type="nucleotide sequence ID" value="NZ_JADOFQ010000032.1"/>
</dbReference>
<comment type="caution">
    <text evidence="1">The sequence shown here is derived from an EMBL/GenBank/DDBJ whole genome shotgun (WGS) entry which is preliminary data.</text>
</comment>
<accession>A0AA40XAQ4</accession>
<proteinExistence type="predicted"/>
<dbReference type="AlphaFoldDB" id="A0AA40XAQ4"/>